<dbReference type="PANTHER" id="PTHR11239:SF12">
    <property type="entry name" value="DNA-DIRECTED RNA POLYMERASE III SUBUNIT RPC10"/>
    <property type="match status" value="1"/>
</dbReference>
<evidence type="ECO:0000313" key="13">
    <source>
        <dbReference type="EMBL" id="KAK9669301.1"/>
    </source>
</evidence>
<evidence type="ECO:0000256" key="7">
    <source>
        <dbReference type="ARBA" id="ARBA00023242"/>
    </source>
</evidence>
<dbReference type="GO" id="GO:0006386">
    <property type="term" value="P:termination of RNA polymerase III transcription"/>
    <property type="evidence" value="ECO:0007669"/>
    <property type="project" value="TreeGrafter"/>
</dbReference>
<name>A0AAW1GX04_SAPOF</name>
<dbReference type="PANTHER" id="PTHR11239">
    <property type="entry name" value="DNA-DIRECTED RNA POLYMERASE"/>
    <property type="match status" value="1"/>
</dbReference>
<feature type="binding site" evidence="9">
    <location>
        <position position="4"/>
    </location>
    <ligand>
        <name>Zn(2+)</name>
        <dbReference type="ChEBI" id="CHEBI:29105"/>
        <label>1</label>
    </ligand>
</feature>
<keyword evidence="14" id="KW-1185">Reference proteome</keyword>
<organism evidence="13 14">
    <name type="scientific">Saponaria officinalis</name>
    <name type="common">Common soapwort</name>
    <name type="synonym">Lychnis saponaria</name>
    <dbReference type="NCBI Taxonomy" id="3572"/>
    <lineage>
        <taxon>Eukaryota</taxon>
        <taxon>Viridiplantae</taxon>
        <taxon>Streptophyta</taxon>
        <taxon>Embryophyta</taxon>
        <taxon>Tracheophyta</taxon>
        <taxon>Spermatophyta</taxon>
        <taxon>Magnoliopsida</taxon>
        <taxon>eudicotyledons</taxon>
        <taxon>Gunneridae</taxon>
        <taxon>Pentapetalae</taxon>
        <taxon>Caryophyllales</taxon>
        <taxon>Caryophyllaceae</taxon>
        <taxon>Caryophylleae</taxon>
        <taxon>Saponaria</taxon>
    </lineage>
</organism>
<evidence type="ECO:0000256" key="10">
    <source>
        <dbReference type="PIRSR" id="PIRSR005586-2"/>
    </source>
</evidence>
<protein>
    <recommendedName>
        <fullName evidence="8">DNA-directed RNA polymerase subunit</fullName>
    </recommendedName>
</protein>
<evidence type="ECO:0000313" key="14">
    <source>
        <dbReference type="Proteomes" id="UP001443914"/>
    </source>
</evidence>
<evidence type="ECO:0000259" key="12">
    <source>
        <dbReference type="PROSITE" id="PS51133"/>
    </source>
</evidence>
<feature type="binding site" evidence="9">
    <location>
        <position position="101"/>
    </location>
    <ligand>
        <name>Zn(2+)</name>
        <dbReference type="ChEBI" id="CHEBI:29105"/>
        <label>2</label>
    </ligand>
</feature>
<comment type="function">
    <text evidence="8">DNA-dependent RNA polymerase catalyzes the transcription of DNA into RNA using the four ribonucleoside triphosphates as substrates.</text>
</comment>
<evidence type="ECO:0000256" key="9">
    <source>
        <dbReference type="PIRSR" id="PIRSR005586-1"/>
    </source>
</evidence>
<keyword evidence="4 10" id="KW-0863">Zinc-finger</keyword>
<evidence type="ECO:0000256" key="6">
    <source>
        <dbReference type="ARBA" id="ARBA00023163"/>
    </source>
</evidence>
<dbReference type="GO" id="GO:0003899">
    <property type="term" value="F:DNA-directed RNA polymerase activity"/>
    <property type="evidence" value="ECO:0007669"/>
    <property type="project" value="InterPro"/>
</dbReference>
<keyword evidence="7 8" id="KW-0539">Nucleus</keyword>
<dbReference type="GO" id="GO:0003676">
    <property type="term" value="F:nucleic acid binding"/>
    <property type="evidence" value="ECO:0007669"/>
    <property type="project" value="InterPro"/>
</dbReference>
<comment type="caution">
    <text evidence="13">The sequence shown here is derived from an EMBL/GenBank/DDBJ whole genome shotgun (WGS) entry which is preliminary data.</text>
</comment>
<keyword evidence="5 9" id="KW-0862">Zinc</keyword>
<gene>
    <name evidence="13" type="ORF">RND81_13G122500</name>
</gene>
<keyword evidence="3 9" id="KW-0479">Metal-binding</keyword>
<evidence type="ECO:0000256" key="1">
    <source>
        <dbReference type="ARBA" id="ARBA00004123"/>
    </source>
</evidence>
<evidence type="ECO:0000256" key="2">
    <source>
        <dbReference type="ARBA" id="ARBA00022478"/>
    </source>
</evidence>
<dbReference type="GO" id="GO:0008270">
    <property type="term" value="F:zinc ion binding"/>
    <property type="evidence" value="ECO:0007669"/>
    <property type="project" value="UniProtKB-KW"/>
</dbReference>
<dbReference type="CDD" id="cd10509">
    <property type="entry name" value="Zn-ribbon_RPC11"/>
    <property type="match status" value="1"/>
</dbReference>
<evidence type="ECO:0000256" key="8">
    <source>
        <dbReference type="PIRNR" id="PIRNR005586"/>
    </source>
</evidence>
<dbReference type="EMBL" id="JBDFQZ010000013">
    <property type="protein sequence ID" value="KAK9669301.1"/>
    <property type="molecule type" value="Genomic_DNA"/>
</dbReference>
<proteinExistence type="inferred from homology"/>
<dbReference type="Pfam" id="PF01096">
    <property type="entry name" value="Zn_ribbon_TFIIS"/>
    <property type="match status" value="1"/>
</dbReference>
<dbReference type="PROSITE" id="PS51133">
    <property type="entry name" value="ZF_TFIIS_2"/>
    <property type="match status" value="1"/>
</dbReference>
<dbReference type="AlphaFoldDB" id="A0AAW1GX04"/>
<feature type="binding site" evidence="9">
    <location>
        <position position="68"/>
    </location>
    <ligand>
        <name>Zn(2+)</name>
        <dbReference type="ChEBI" id="CHEBI:29105"/>
        <label>2</label>
    </ligand>
</feature>
<dbReference type="InterPro" id="IPR034014">
    <property type="entry name" value="Zn_ribbon_RPC11_C"/>
</dbReference>
<dbReference type="InterPro" id="IPR012164">
    <property type="entry name" value="Rpa12/Rpb9/Rpc10/TFS"/>
</dbReference>
<feature type="zinc finger region" description="C4-type" evidence="10">
    <location>
        <begin position="4"/>
        <end position="26"/>
    </location>
</feature>
<feature type="binding site" evidence="9">
    <location>
        <position position="7"/>
    </location>
    <ligand>
        <name>Zn(2+)</name>
        <dbReference type="ChEBI" id="CHEBI:29105"/>
        <label>1</label>
    </ligand>
</feature>
<dbReference type="InterPro" id="IPR001529">
    <property type="entry name" value="Zn_ribbon_RPB9"/>
</dbReference>
<dbReference type="FunFam" id="2.20.25.10:FF:000005">
    <property type="entry name" value="DNA-directed RNA polymerase subunit"/>
    <property type="match status" value="1"/>
</dbReference>
<dbReference type="SMART" id="SM00661">
    <property type="entry name" value="RPOL9"/>
    <property type="match status" value="1"/>
</dbReference>
<sequence length="108" mass="12241">MEFCPTCANLLQYEMRSPARLFCRTCPYVCAIMPKVKIRRAVKLDNKEATPVAAVGEKNVGPTTDAPCPKCRHGKAAYHQMQTRSADEPMTIFYKCLNDSCGHQWRED</sequence>
<dbReference type="SMART" id="SM00440">
    <property type="entry name" value="ZnF_C2C2"/>
    <property type="match status" value="1"/>
</dbReference>
<dbReference type="Gene3D" id="2.20.25.10">
    <property type="match status" value="1"/>
</dbReference>
<evidence type="ECO:0000256" key="4">
    <source>
        <dbReference type="ARBA" id="ARBA00022771"/>
    </source>
</evidence>
<dbReference type="GO" id="GO:0005666">
    <property type="term" value="C:RNA polymerase III complex"/>
    <property type="evidence" value="ECO:0007669"/>
    <property type="project" value="UniProtKB-ARBA"/>
</dbReference>
<evidence type="ECO:0000256" key="5">
    <source>
        <dbReference type="ARBA" id="ARBA00022833"/>
    </source>
</evidence>
<feature type="binding site" evidence="9">
    <location>
        <position position="26"/>
    </location>
    <ligand>
        <name>Zn(2+)</name>
        <dbReference type="ChEBI" id="CHEBI:29105"/>
        <label>1</label>
    </ligand>
</feature>
<dbReference type="Proteomes" id="UP001443914">
    <property type="component" value="Unassembled WGS sequence"/>
</dbReference>
<dbReference type="SUPFAM" id="SSF57783">
    <property type="entry name" value="Zinc beta-ribbon"/>
    <property type="match status" value="1"/>
</dbReference>
<feature type="domain" description="TFIIS-type" evidence="12">
    <location>
        <begin position="64"/>
        <end position="106"/>
    </location>
</feature>
<evidence type="ECO:0000256" key="3">
    <source>
        <dbReference type="ARBA" id="ARBA00022723"/>
    </source>
</evidence>
<keyword evidence="2 8" id="KW-0240">DNA-directed RNA polymerase</keyword>
<dbReference type="PROSITE" id="PS00466">
    <property type="entry name" value="ZF_TFIIS_1"/>
    <property type="match status" value="1"/>
</dbReference>
<dbReference type="InterPro" id="IPR001222">
    <property type="entry name" value="Znf_TFIIS"/>
</dbReference>
<comment type="similarity">
    <text evidence="8 11">Belongs to the archaeal rpoM/eukaryotic RPA12/RPB9/RPC11 RNA polymerase family.</text>
</comment>
<evidence type="ECO:0000256" key="11">
    <source>
        <dbReference type="RuleBase" id="RU003474"/>
    </source>
</evidence>
<feature type="binding site" evidence="9">
    <location>
        <position position="96"/>
    </location>
    <ligand>
        <name>Zn(2+)</name>
        <dbReference type="ChEBI" id="CHEBI:29105"/>
        <label>2</label>
    </ligand>
</feature>
<reference evidence="13" key="1">
    <citation type="submission" date="2024-03" db="EMBL/GenBank/DDBJ databases">
        <title>WGS assembly of Saponaria officinalis var. Norfolk2.</title>
        <authorList>
            <person name="Jenkins J."/>
            <person name="Shu S."/>
            <person name="Grimwood J."/>
            <person name="Barry K."/>
            <person name="Goodstein D."/>
            <person name="Schmutz J."/>
            <person name="Leebens-Mack J."/>
            <person name="Osbourn A."/>
        </authorList>
    </citation>
    <scope>NUCLEOTIDE SEQUENCE [LARGE SCALE GENOMIC DNA]</scope>
    <source>
        <strain evidence="13">JIC</strain>
    </source>
</reference>
<accession>A0AAW1GX04</accession>
<feature type="binding site" evidence="9">
    <location>
        <position position="71"/>
    </location>
    <ligand>
        <name>Zn(2+)</name>
        <dbReference type="ChEBI" id="CHEBI:29105"/>
        <label>2</label>
    </ligand>
</feature>
<comment type="subcellular location">
    <subcellularLocation>
        <location evidence="1 8">Nucleus</location>
    </subcellularLocation>
</comment>
<keyword evidence="6 8" id="KW-0804">Transcription</keyword>
<dbReference type="PIRSF" id="PIRSF005586">
    <property type="entry name" value="RNApol_RpoM"/>
    <property type="match status" value="1"/>
</dbReference>
<feature type="binding site" evidence="9">
    <location>
        <position position="23"/>
    </location>
    <ligand>
        <name>Zn(2+)</name>
        <dbReference type="ChEBI" id="CHEBI:29105"/>
        <label>1</label>
    </ligand>
</feature>